<dbReference type="PROSITE" id="PS00022">
    <property type="entry name" value="EGF_1"/>
    <property type="match status" value="1"/>
</dbReference>
<evidence type="ECO:0000259" key="7">
    <source>
        <dbReference type="PROSITE" id="PS50923"/>
    </source>
</evidence>
<dbReference type="CDD" id="cd00054">
    <property type="entry name" value="EGF_CA"/>
    <property type="match status" value="1"/>
</dbReference>
<evidence type="ECO:0000256" key="1">
    <source>
        <dbReference type="ARBA" id="ARBA00022729"/>
    </source>
</evidence>
<dbReference type="InterPro" id="IPR000436">
    <property type="entry name" value="Sushi_SCR_CCP_dom"/>
</dbReference>
<evidence type="ECO:0000313" key="8">
    <source>
        <dbReference type="EMBL" id="CAF1212573.1"/>
    </source>
</evidence>
<dbReference type="PANTHER" id="PTHR45656:SF4">
    <property type="entry name" value="PROTEIN CBR-CLEC-78"/>
    <property type="match status" value="1"/>
</dbReference>
<dbReference type="PROSITE" id="PS50026">
    <property type="entry name" value="EGF_3"/>
    <property type="match status" value="1"/>
</dbReference>
<feature type="domain" description="Sushi" evidence="7">
    <location>
        <begin position="338"/>
        <end position="395"/>
    </location>
</feature>
<dbReference type="EMBL" id="CAJNOT010001525">
    <property type="protein sequence ID" value="CAF1212573.1"/>
    <property type="molecule type" value="Genomic_DNA"/>
</dbReference>
<evidence type="ECO:0000256" key="5">
    <source>
        <dbReference type="PROSITE-ProRule" id="PRU00302"/>
    </source>
</evidence>
<dbReference type="PANTHER" id="PTHR45656">
    <property type="entry name" value="PROTEIN CBR-CLEC-78"/>
    <property type="match status" value="1"/>
</dbReference>
<proteinExistence type="predicted"/>
<accession>A0A814XDC3</accession>
<dbReference type="Proteomes" id="UP000663864">
    <property type="component" value="Unassembled WGS sequence"/>
</dbReference>
<keyword evidence="3 4" id="KW-1015">Disulfide bond</keyword>
<dbReference type="Gene3D" id="2.10.25.10">
    <property type="entry name" value="Laminin"/>
    <property type="match status" value="1"/>
</dbReference>
<dbReference type="InterPro" id="IPR000742">
    <property type="entry name" value="EGF"/>
</dbReference>
<evidence type="ECO:0000256" key="4">
    <source>
        <dbReference type="PROSITE-ProRule" id="PRU00076"/>
    </source>
</evidence>
<protein>
    <submittedName>
        <fullName evidence="8">Uncharacterized protein</fullName>
    </submittedName>
</protein>
<evidence type="ECO:0000256" key="3">
    <source>
        <dbReference type="ARBA" id="ARBA00023157"/>
    </source>
</evidence>
<dbReference type="InterPro" id="IPR013320">
    <property type="entry name" value="ConA-like_dom_sf"/>
</dbReference>
<dbReference type="SUPFAM" id="SSF57535">
    <property type="entry name" value="Complement control module/SCR domain"/>
    <property type="match status" value="3"/>
</dbReference>
<feature type="disulfide bond" evidence="5">
    <location>
        <begin position="10"/>
        <end position="53"/>
    </location>
</feature>
<dbReference type="AlphaFoldDB" id="A0A814XDC3"/>
<dbReference type="CDD" id="cd00033">
    <property type="entry name" value="CCP"/>
    <property type="match status" value="3"/>
</dbReference>
<dbReference type="InterPro" id="IPR051277">
    <property type="entry name" value="SEZ6_CSMD_C4BPB_Regulators"/>
</dbReference>
<gene>
    <name evidence="8" type="ORF">ZHD862_LOCUS23443</name>
</gene>
<organism evidence="8 9">
    <name type="scientific">Rotaria sordida</name>
    <dbReference type="NCBI Taxonomy" id="392033"/>
    <lineage>
        <taxon>Eukaryota</taxon>
        <taxon>Metazoa</taxon>
        <taxon>Spiralia</taxon>
        <taxon>Gnathifera</taxon>
        <taxon>Rotifera</taxon>
        <taxon>Eurotatoria</taxon>
        <taxon>Bdelloidea</taxon>
        <taxon>Philodinida</taxon>
        <taxon>Philodinidae</taxon>
        <taxon>Rotaria</taxon>
    </lineage>
</organism>
<feature type="disulfide bond" evidence="5">
    <location>
        <begin position="366"/>
        <end position="393"/>
    </location>
</feature>
<dbReference type="SMART" id="SM00181">
    <property type="entry name" value="EGF"/>
    <property type="match status" value="1"/>
</dbReference>
<keyword evidence="1" id="KW-0732">Signal</keyword>
<feature type="disulfide bond" evidence="4">
    <location>
        <begin position="601"/>
        <end position="610"/>
    </location>
</feature>
<keyword evidence="5" id="KW-0768">Sushi</keyword>
<name>A0A814XDC3_9BILA</name>
<sequence length="621" mass="70758">MFRSHKTKLCPILTLPQHGFFFSGYCEREIGSLCGLGCLIGYRLVDGDSFRECQQNGTWTGQQLKCQEIRCPRLKINTQTIQECLPKQNSSDFKIGTKCQAKCREIGYQLIGPHTRQCLILGVWSGYEQFCIVNNETTVRPITSTNSTQLLTTITTTTTTIQKYHDYSNFALNINKNDAGIIIPFVQPSQFTIIFWFYLENGNNISLISLREKNNKTFFEIAVRQNKLIFYHLSRNQIQPTLIKISNSKWNHFAWIYSNKIQQSYIYIDDISSLILFNQTFHGRITRLEIWNEMISEQKVLISYRDCRKQNGDIFSWSKISDQIWIDTNKLKSSLFCSGCSEPASIHGGLYHVSDYEVGSFVEYKCNYAYEMIGTSRSYCMVPSEWYPLPPICKYNPCTSDCELCNKTTGVCLRQKIKINFQSCDPPCDDDEECIDGECAWSNIGDKWTTTTTTTTNEPNLTSSCPIPCRPGQVCIDGRCGCSKGLCENGRSCYEICEIGERCYNWSCSCGFQGKCGKGEICLSDICMCGIQRGGCHSHEHCIQGKCICKTNSCDQCNNTCKSNEICLDGKCICKEQCEKTFCPFPCLHGGQCTGFYQCTCRQGWQGHRCEERQRKNLTIS</sequence>
<keyword evidence="2" id="KW-0677">Repeat</keyword>
<dbReference type="PROSITE" id="PS50923">
    <property type="entry name" value="SUSHI"/>
    <property type="match status" value="3"/>
</dbReference>
<comment type="caution">
    <text evidence="8">The sequence shown here is derived from an EMBL/GenBank/DDBJ whole genome shotgun (WGS) entry which is preliminary data.</text>
</comment>
<evidence type="ECO:0000256" key="2">
    <source>
        <dbReference type="ARBA" id="ARBA00022737"/>
    </source>
</evidence>
<feature type="domain" description="EGF-like" evidence="6">
    <location>
        <begin position="579"/>
        <end position="611"/>
    </location>
</feature>
<dbReference type="SUPFAM" id="SSF49899">
    <property type="entry name" value="Concanavalin A-like lectins/glucanases"/>
    <property type="match status" value="1"/>
</dbReference>
<evidence type="ECO:0000259" key="6">
    <source>
        <dbReference type="PROSITE" id="PS50026"/>
    </source>
</evidence>
<dbReference type="Gene3D" id="2.60.120.200">
    <property type="match status" value="1"/>
</dbReference>
<evidence type="ECO:0000313" key="9">
    <source>
        <dbReference type="Proteomes" id="UP000663864"/>
    </source>
</evidence>
<dbReference type="SMART" id="SM00032">
    <property type="entry name" value="CCP"/>
    <property type="match status" value="3"/>
</dbReference>
<reference evidence="8" key="1">
    <citation type="submission" date="2021-02" db="EMBL/GenBank/DDBJ databases">
        <authorList>
            <person name="Nowell W R."/>
        </authorList>
    </citation>
    <scope>NUCLEOTIDE SEQUENCE</scope>
</reference>
<feature type="domain" description="Sushi" evidence="7">
    <location>
        <begin position="8"/>
        <end position="68"/>
    </location>
</feature>
<dbReference type="Gene3D" id="2.10.70.10">
    <property type="entry name" value="Complement Module, domain 1"/>
    <property type="match status" value="3"/>
</dbReference>
<dbReference type="Pfam" id="PF00084">
    <property type="entry name" value="Sushi"/>
    <property type="match status" value="3"/>
</dbReference>
<dbReference type="InterPro" id="IPR035976">
    <property type="entry name" value="Sushi/SCR/CCP_sf"/>
</dbReference>
<feature type="domain" description="Sushi" evidence="7">
    <location>
        <begin position="69"/>
        <end position="133"/>
    </location>
</feature>
<dbReference type="PROSITE" id="PS01186">
    <property type="entry name" value="EGF_2"/>
    <property type="match status" value="1"/>
</dbReference>
<comment type="caution">
    <text evidence="4">Lacks conserved residue(s) required for the propagation of feature annotation.</text>
</comment>
<feature type="disulfide bond" evidence="4">
    <location>
        <begin position="583"/>
        <end position="593"/>
    </location>
</feature>
<keyword evidence="4" id="KW-0245">EGF-like domain</keyword>